<dbReference type="Gene3D" id="1.20.1600.10">
    <property type="entry name" value="Outer membrane efflux proteins (OEP)"/>
    <property type="match status" value="1"/>
</dbReference>
<dbReference type="InterPro" id="IPR003423">
    <property type="entry name" value="OMP_efflux"/>
</dbReference>
<dbReference type="InterPro" id="IPR051906">
    <property type="entry name" value="TolC-like"/>
</dbReference>
<comment type="subcellular location">
    <subcellularLocation>
        <location evidence="1">Cell outer membrane</location>
    </subcellularLocation>
</comment>
<evidence type="ECO:0000256" key="8">
    <source>
        <dbReference type="SAM" id="SignalP"/>
    </source>
</evidence>
<feature type="signal peptide" evidence="8">
    <location>
        <begin position="1"/>
        <end position="20"/>
    </location>
</feature>
<reference evidence="9" key="1">
    <citation type="submission" date="2016-04" db="EMBL/GenBank/DDBJ databases">
        <authorList>
            <person name="Evans L.H."/>
            <person name="Alamgir A."/>
            <person name="Owens N."/>
            <person name="Weber N.D."/>
            <person name="Virtaneva K."/>
            <person name="Barbian K."/>
            <person name="Babar A."/>
            <person name="Rosenke K."/>
        </authorList>
    </citation>
    <scope>NUCLEOTIDE SEQUENCE</scope>
    <source>
        <strain evidence="9">86-1</strain>
    </source>
</reference>
<name>A0A212JGT0_9BACT</name>
<keyword evidence="8" id="KW-0732">Signal</keyword>
<sequence length="494" mass="56432">MKRTLSTIAISLWLSAGLTAQDTIAISLTDAINRSVSNSVDAVVARNQYKSSYWGYRTYKAELLPEVTLNSTLPYYSKSYNQFQNTDGTYTYVSNDYSRIDGGLAISQNIPLTGGILSVESSFERLQQYGEGGSTRYMGIPASITLEQPIFGFNRVKWLQRIEPVKYKEAQQKLIGDMEEVSNTAIQYYFNLLLGQINMEIAQQNLKNSEKLYTIAEAKRKIGQISENDLLQLKVSLLKAESYLTDAQASLNARMFQLRSFLNYGEDIILEPIIPESLANQLPVLSYAQVIALARENNSFTQNVQKRMLEANRDVSQAKADRWNAKLFVSFGMSGQEDTFSRAFNSNNWRSNQIVNVGIKIPILDWGKGKGKVKIAEAERDVENSRIEKEQMDFNQNVFLRVQNFNSQSKQLELAKETDKIAQQRYNTSIEAFVLGKIDVLNLNDSQSSKDEARRNYIEQMYQLWSYYYQIRSLTLYDFISDREISVDYESATK</sequence>
<dbReference type="GO" id="GO:1990281">
    <property type="term" value="C:efflux pump complex"/>
    <property type="evidence" value="ECO:0007669"/>
    <property type="project" value="TreeGrafter"/>
</dbReference>
<dbReference type="GO" id="GO:0009279">
    <property type="term" value="C:cell outer membrane"/>
    <property type="evidence" value="ECO:0007669"/>
    <property type="project" value="UniProtKB-SubCell"/>
</dbReference>
<keyword evidence="3" id="KW-0813">Transport</keyword>
<dbReference type="RefSeq" id="WP_296940911.1">
    <property type="nucleotide sequence ID" value="NZ_LT599032.1"/>
</dbReference>
<evidence type="ECO:0000256" key="7">
    <source>
        <dbReference type="ARBA" id="ARBA00023237"/>
    </source>
</evidence>
<protein>
    <recommendedName>
        <fullName evidence="10">Outer membrane efflux protein</fullName>
    </recommendedName>
</protein>
<accession>A0A212JGT0</accession>
<gene>
    <name evidence="9" type="ORF">KL86DYS1_12227</name>
</gene>
<keyword evidence="4" id="KW-1134">Transmembrane beta strand</keyword>
<keyword evidence="5" id="KW-0812">Transmembrane</keyword>
<comment type="similarity">
    <text evidence="2">Belongs to the outer membrane factor (OMF) (TC 1.B.17) family.</text>
</comment>
<dbReference type="PANTHER" id="PTHR30026:SF20">
    <property type="entry name" value="OUTER MEMBRANE PROTEIN TOLC"/>
    <property type="match status" value="1"/>
</dbReference>
<keyword evidence="7" id="KW-0998">Cell outer membrane</keyword>
<evidence type="ECO:0000256" key="3">
    <source>
        <dbReference type="ARBA" id="ARBA00022448"/>
    </source>
</evidence>
<evidence type="ECO:0000256" key="5">
    <source>
        <dbReference type="ARBA" id="ARBA00022692"/>
    </source>
</evidence>
<dbReference type="Pfam" id="PF02321">
    <property type="entry name" value="OEP"/>
    <property type="match status" value="2"/>
</dbReference>
<dbReference type="GO" id="GO:0015562">
    <property type="term" value="F:efflux transmembrane transporter activity"/>
    <property type="evidence" value="ECO:0007669"/>
    <property type="project" value="InterPro"/>
</dbReference>
<dbReference type="EMBL" id="FLUM01000001">
    <property type="protein sequence ID" value="SBV98642.1"/>
    <property type="molecule type" value="Genomic_DNA"/>
</dbReference>
<evidence type="ECO:0000256" key="2">
    <source>
        <dbReference type="ARBA" id="ARBA00007613"/>
    </source>
</evidence>
<dbReference type="AlphaFoldDB" id="A0A212JGT0"/>
<dbReference type="SUPFAM" id="SSF56954">
    <property type="entry name" value="Outer membrane efflux proteins (OEP)"/>
    <property type="match status" value="1"/>
</dbReference>
<dbReference type="GO" id="GO:0015288">
    <property type="term" value="F:porin activity"/>
    <property type="evidence" value="ECO:0007669"/>
    <property type="project" value="TreeGrafter"/>
</dbReference>
<keyword evidence="6" id="KW-0472">Membrane</keyword>
<organism evidence="9">
    <name type="scientific">uncultured Dysgonomonas sp</name>
    <dbReference type="NCBI Taxonomy" id="206096"/>
    <lineage>
        <taxon>Bacteria</taxon>
        <taxon>Pseudomonadati</taxon>
        <taxon>Bacteroidota</taxon>
        <taxon>Bacteroidia</taxon>
        <taxon>Bacteroidales</taxon>
        <taxon>Dysgonomonadaceae</taxon>
        <taxon>Dysgonomonas</taxon>
        <taxon>environmental samples</taxon>
    </lineage>
</organism>
<evidence type="ECO:0000256" key="4">
    <source>
        <dbReference type="ARBA" id="ARBA00022452"/>
    </source>
</evidence>
<dbReference type="PANTHER" id="PTHR30026">
    <property type="entry name" value="OUTER MEMBRANE PROTEIN TOLC"/>
    <property type="match status" value="1"/>
</dbReference>
<feature type="chain" id="PRO_5012871808" description="Outer membrane efflux protein" evidence="8">
    <location>
        <begin position="21"/>
        <end position="494"/>
    </location>
</feature>
<proteinExistence type="inferred from homology"/>
<evidence type="ECO:0008006" key="10">
    <source>
        <dbReference type="Google" id="ProtNLM"/>
    </source>
</evidence>
<evidence type="ECO:0000256" key="6">
    <source>
        <dbReference type="ARBA" id="ARBA00023136"/>
    </source>
</evidence>
<evidence type="ECO:0000313" key="9">
    <source>
        <dbReference type="EMBL" id="SBV98642.1"/>
    </source>
</evidence>
<evidence type="ECO:0000256" key="1">
    <source>
        <dbReference type="ARBA" id="ARBA00004442"/>
    </source>
</evidence>